<comment type="pathway">
    <text evidence="3">Porphyrin-containing compound metabolism; protoporphyrin-IX biosynthesis; 5-aminolevulinate from L-glutamyl-tRNA(Glu): step 2/2.</text>
</comment>
<dbReference type="PANTHER" id="PTHR43713:SF3">
    <property type="entry name" value="GLUTAMATE-1-SEMIALDEHYDE 2,1-AMINOMUTASE 1, CHLOROPLASTIC-RELATED"/>
    <property type="match status" value="1"/>
</dbReference>
<name>A0A1X6WPR2_9ENTE</name>
<comment type="catalytic activity">
    <reaction evidence="1 8">
        <text>(S)-4-amino-5-oxopentanoate = 5-aminolevulinate</text>
        <dbReference type="Rhea" id="RHEA:14265"/>
        <dbReference type="ChEBI" id="CHEBI:57501"/>
        <dbReference type="ChEBI" id="CHEBI:356416"/>
        <dbReference type="EC" id="5.4.3.8"/>
    </reaction>
</comment>
<evidence type="ECO:0000256" key="8">
    <source>
        <dbReference type="HAMAP-Rule" id="MF_00375"/>
    </source>
</evidence>
<comment type="similarity">
    <text evidence="4 8">Belongs to the class-III pyridoxal-phosphate-dependent aminotransferase family. HemL subfamily.</text>
</comment>
<evidence type="ECO:0000256" key="1">
    <source>
        <dbReference type="ARBA" id="ARBA00001579"/>
    </source>
</evidence>
<dbReference type="SUPFAM" id="SSF53383">
    <property type="entry name" value="PLP-dependent transferases"/>
    <property type="match status" value="1"/>
</dbReference>
<reference evidence="10" key="1">
    <citation type="submission" date="2017-02" db="EMBL/GenBank/DDBJ databases">
        <authorList>
            <person name="Dridi B."/>
        </authorList>
    </citation>
    <scope>NUCLEOTIDE SEQUENCE [LARGE SCALE GENOMIC DNA]</scope>
    <source>
        <strain evidence="10">bH819</strain>
    </source>
</reference>
<comment type="subunit">
    <text evidence="8">Homodimer.</text>
</comment>
<dbReference type="RefSeq" id="WP_086951886.1">
    <property type="nucleotide sequence ID" value="NZ_FWFD01000013.1"/>
</dbReference>
<organism evidence="9 10">
    <name type="scientific">Vagococcus fluvialis bH819</name>
    <dbReference type="NCBI Taxonomy" id="1255619"/>
    <lineage>
        <taxon>Bacteria</taxon>
        <taxon>Bacillati</taxon>
        <taxon>Bacillota</taxon>
        <taxon>Bacilli</taxon>
        <taxon>Lactobacillales</taxon>
        <taxon>Enterococcaceae</taxon>
        <taxon>Vagococcus</taxon>
    </lineage>
</organism>
<dbReference type="NCBIfam" id="TIGR00713">
    <property type="entry name" value="hemL"/>
    <property type="match status" value="1"/>
</dbReference>
<evidence type="ECO:0000256" key="7">
    <source>
        <dbReference type="ARBA" id="ARBA00023244"/>
    </source>
</evidence>
<comment type="cofactor">
    <cofactor evidence="2 8">
        <name>pyridoxal 5'-phosphate</name>
        <dbReference type="ChEBI" id="CHEBI:597326"/>
    </cofactor>
</comment>
<dbReference type="InterPro" id="IPR004639">
    <property type="entry name" value="4pyrrol_synth_GluAld_NH2Trfase"/>
</dbReference>
<evidence type="ECO:0000256" key="4">
    <source>
        <dbReference type="ARBA" id="ARBA00008981"/>
    </source>
</evidence>
<keyword evidence="9" id="KW-0032">Aminotransferase</keyword>
<dbReference type="InterPro" id="IPR005814">
    <property type="entry name" value="Aminotrans_3"/>
</dbReference>
<protein>
    <recommendedName>
        <fullName evidence="8">Glutamate-1-semialdehyde 2,1-aminomutase</fullName>
        <shortName evidence="8">GSA</shortName>
        <ecNumber evidence="8">5.4.3.8</ecNumber>
    </recommendedName>
    <alternativeName>
        <fullName evidence="8">Glutamate-1-semialdehyde aminotransferase</fullName>
        <shortName evidence="8">GSA-AT</shortName>
    </alternativeName>
</protein>
<dbReference type="Gene3D" id="3.40.640.10">
    <property type="entry name" value="Type I PLP-dependent aspartate aminotransferase-like (Major domain)"/>
    <property type="match status" value="1"/>
</dbReference>
<dbReference type="EMBL" id="FWFD01000013">
    <property type="protein sequence ID" value="SLM86247.1"/>
    <property type="molecule type" value="Genomic_DNA"/>
</dbReference>
<keyword evidence="6 8" id="KW-0413">Isomerase</keyword>
<dbReference type="GO" id="GO:0030170">
    <property type="term" value="F:pyridoxal phosphate binding"/>
    <property type="evidence" value="ECO:0007669"/>
    <property type="project" value="InterPro"/>
</dbReference>
<keyword evidence="8" id="KW-0963">Cytoplasm</keyword>
<keyword evidence="9" id="KW-0808">Transferase</keyword>
<dbReference type="GO" id="GO:0006782">
    <property type="term" value="P:protoporphyrinogen IX biosynthetic process"/>
    <property type="evidence" value="ECO:0007669"/>
    <property type="project" value="UniProtKB-UniRule"/>
</dbReference>
<dbReference type="GO" id="GO:0008483">
    <property type="term" value="F:transaminase activity"/>
    <property type="evidence" value="ECO:0007669"/>
    <property type="project" value="UniProtKB-KW"/>
</dbReference>
<evidence type="ECO:0000256" key="2">
    <source>
        <dbReference type="ARBA" id="ARBA00001933"/>
    </source>
</evidence>
<dbReference type="PROSITE" id="PS00600">
    <property type="entry name" value="AA_TRANSFER_CLASS_3"/>
    <property type="match status" value="1"/>
</dbReference>
<keyword evidence="10" id="KW-1185">Reference proteome</keyword>
<dbReference type="InterPro" id="IPR015422">
    <property type="entry name" value="PyrdxlP-dep_Trfase_small"/>
</dbReference>
<dbReference type="InterPro" id="IPR049704">
    <property type="entry name" value="Aminotrans_3_PPA_site"/>
</dbReference>
<evidence type="ECO:0000256" key="3">
    <source>
        <dbReference type="ARBA" id="ARBA00004819"/>
    </source>
</evidence>
<proteinExistence type="inferred from homology"/>
<dbReference type="CDD" id="cd00610">
    <property type="entry name" value="OAT_like"/>
    <property type="match status" value="1"/>
</dbReference>
<evidence type="ECO:0000313" key="10">
    <source>
        <dbReference type="Proteomes" id="UP000195918"/>
    </source>
</evidence>
<accession>A0A1X6WPR2</accession>
<dbReference type="Gene3D" id="3.90.1150.10">
    <property type="entry name" value="Aspartate Aminotransferase, domain 1"/>
    <property type="match status" value="1"/>
</dbReference>
<comment type="subcellular location">
    <subcellularLocation>
        <location evidence="8">Cytoplasm</location>
    </subcellularLocation>
</comment>
<dbReference type="FunFam" id="3.40.640.10:FF:000021">
    <property type="entry name" value="Glutamate-1-semialdehyde 2,1-aminomutase"/>
    <property type="match status" value="1"/>
</dbReference>
<dbReference type="OrthoDB" id="9807885at2"/>
<dbReference type="AlphaFoldDB" id="A0A1X6WPR2"/>
<sequence>MRQTTKSELEFKQSNNVFPGGVNSPVRAFGSVGGTPLFIDKAKGSHIYDVDGNDYVDYVLSWGPMILGHAQDKVVKSVMETAQKGTSFGAPSPLETELASWVKKRVPSIETMRMVNSGTEATMSAIRLARGYTKREKFIKFNGCYHGHSDSFLVNAGSGVATFELEDSPGVPKELIKATLSLDFNDLEAVEEAFKRYPEEIAAVIIEPIAGNMGLIPAKPEFLKGIRRLTKEYGALFIFDEVMTGFRCDYDSAQGLYGIDPDLTTLGKVVGGGLPAAVFGGKKKYMDQIAPVGAVYQAGTLSGNPLAMAAGIATLEQLTKEDYEEMNKKVLRLTDGIKEIANQHHIPIQVSARGTMWGFFFNESPVIDFKTSKASDQHFFSHFHKEMLNQGIYLSPSQFETNFMSTAHTNEDIEKTLQAFNETFEALAKKGIVYEGK</sequence>
<dbReference type="UniPathway" id="UPA00251">
    <property type="reaction ID" value="UER00317"/>
</dbReference>
<dbReference type="Pfam" id="PF00202">
    <property type="entry name" value="Aminotran_3"/>
    <property type="match status" value="1"/>
</dbReference>
<evidence type="ECO:0000256" key="5">
    <source>
        <dbReference type="ARBA" id="ARBA00022898"/>
    </source>
</evidence>
<keyword evidence="5 8" id="KW-0663">Pyridoxal phosphate</keyword>
<dbReference type="NCBIfam" id="NF000818">
    <property type="entry name" value="PRK00062.1"/>
    <property type="match status" value="1"/>
</dbReference>
<keyword evidence="7 8" id="KW-0627">Porphyrin biosynthesis</keyword>
<evidence type="ECO:0000256" key="6">
    <source>
        <dbReference type="ARBA" id="ARBA00023235"/>
    </source>
</evidence>
<evidence type="ECO:0000313" key="9">
    <source>
        <dbReference type="EMBL" id="SLM86247.1"/>
    </source>
</evidence>
<gene>
    <name evidence="8" type="primary">hemL</name>
    <name evidence="9" type="ORF">FM121_09165</name>
</gene>
<dbReference type="GO" id="GO:0005737">
    <property type="term" value="C:cytoplasm"/>
    <property type="evidence" value="ECO:0007669"/>
    <property type="project" value="UniProtKB-SubCell"/>
</dbReference>
<dbReference type="EC" id="5.4.3.8" evidence="8"/>
<dbReference type="Proteomes" id="UP000195918">
    <property type="component" value="Unassembled WGS sequence"/>
</dbReference>
<dbReference type="HAMAP" id="MF_00375">
    <property type="entry name" value="HemL_aminotrans_3"/>
    <property type="match status" value="1"/>
</dbReference>
<dbReference type="PANTHER" id="PTHR43713">
    <property type="entry name" value="GLUTAMATE-1-SEMIALDEHYDE 2,1-AMINOMUTASE"/>
    <property type="match status" value="1"/>
</dbReference>
<dbReference type="InterPro" id="IPR015424">
    <property type="entry name" value="PyrdxlP-dep_Trfase"/>
</dbReference>
<dbReference type="GO" id="GO:0042286">
    <property type="term" value="F:glutamate-1-semialdehyde 2,1-aminomutase activity"/>
    <property type="evidence" value="ECO:0007669"/>
    <property type="project" value="UniProtKB-UniRule"/>
</dbReference>
<feature type="modified residue" description="N6-(pyridoxal phosphate)lysine" evidence="8">
    <location>
        <position position="268"/>
    </location>
</feature>
<dbReference type="InterPro" id="IPR015421">
    <property type="entry name" value="PyrdxlP-dep_Trfase_major"/>
</dbReference>